<proteinExistence type="predicted"/>
<sequence length="84" mass="9559">MIRNSLSLGFLCLRFGQSISISEHPNEVLEERGVERRGRIVFLHCFMFLLVEAVNPSLNSFSGLRPLSFFRCFVLGLSLPESKL</sequence>
<dbReference type="Proteomes" id="UP000092544">
    <property type="component" value="Unassembled WGS sequence"/>
</dbReference>
<keyword evidence="2" id="KW-1185">Reference proteome</keyword>
<evidence type="ECO:0000313" key="1">
    <source>
        <dbReference type="EMBL" id="SBS37575.1"/>
    </source>
</evidence>
<name>A0A1A8TV29_9GAMM</name>
<dbReference type="AlphaFoldDB" id="A0A1A8TV29"/>
<dbReference type="EMBL" id="FLOB01000019">
    <property type="protein sequence ID" value="SBS37575.1"/>
    <property type="molecule type" value="Genomic_DNA"/>
</dbReference>
<gene>
    <name evidence="1" type="ORF">MSP8886_04182</name>
</gene>
<reference evidence="1 2" key="1">
    <citation type="submission" date="2016-06" db="EMBL/GenBank/DDBJ databases">
        <authorList>
            <person name="Kjaerup R.B."/>
            <person name="Dalgaard T.S."/>
            <person name="Juul-Madsen H.R."/>
        </authorList>
    </citation>
    <scope>NUCLEOTIDE SEQUENCE [LARGE SCALE GENOMIC DNA]</scope>
    <source>
        <strain evidence="1 2">CECT 8886</strain>
    </source>
</reference>
<protein>
    <submittedName>
        <fullName evidence="1">Uncharacterized protein</fullName>
    </submittedName>
</protein>
<accession>A0A1A8TV29</accession>
<organism evidence="1 2">
    <name type="scientific">Marinomonas spartinae</name>
    <dbReference type="NCBI Taxonomy" id="1792290"/>
    <lineage>
        <taxon>Bacteria</taxon>
        <taxon>Pseudomonadati</taxon>
        <taxon>Pseudomonadota</taxon>
        <taxon>Gammaproteobacteria</taxon>
        <taxon>Oceanospirillales</taxon>
        <taxon>Oceanospirillaceae</taxon>
        <taxon>Marinomonas</taxon>
    </lineage>
</organism>
<dbReference type="STRING" id="1792290.MSP8886_04182"/>
<evidence type="ECO:0000313" key="2">
    <source>
        <dbReference type="Proteomes" id="UP000092544"/>
    </source>
</evidence>